<dbReference type="OrthoDB" id="5525374at2"/>
<protein>
    <submittedName>
        <fullName evidence="2">GCN5-like N-acetyltransferase</fullName>
    </submittedName>
</protein>
<accession>A0A0B6SAU8</accession>
<dbReference type="SUPFAM" id="SSF55729">
    <property type="entry name" value="Acyl-CoA N-acyltransferases (Nat)"/>
    <property type="match status" value="1"/>
</dbReference>
<dbReference type="KEGG" id="bgp:BGL_2c12770"/>
<feature type="domain" description="N-acetyltransferase" evidence="1">
    <location>
        <begin position="22"/>
        <end position="178"/>
    </location>
</feature>
<evidence type="ECO:0000313" key="2">
    <source>
        <dbReference type="EMBL" id="AJK49346.1"/>
    </source>
</evidence>
<dbReference type="InterPro" id="IPR050276">
    <property type="entry name" value="MshD_Acetyltransferase"/>
</dbReference>
<name>A0A0B6SAU8_BURPL</name>
<dbReference type="PROSITE" id="PS51186">
    <property type="entry name" value="GNAT"/>
    <property type="match status" value="1"/>
</dbReference>
<dbReference type="InterPro" id="IPR016181">
    <property type="entry name" value="Acyl_CoA_acyltransferase"/>
</dbReference>
<gene>
    <name evidence="2" type="ORF">BGL_2c12770</name>
</gene>
<evidence type="ECO:0000259" key="1">
    <source>
        <dbReference type="PROSITE" id="PS51186"/>
    </source>
</evidence>
<dbReference type="HOGENOM" id="CLU_013985_22_0_4"/>
<keyword evidence="3" id="KW-1185">Reference proteome</keyword>
<dbReference type="GO" id="GO:0016747">
    <property type="term" value="F:acyltransferase activity, transferring groups other than amino-acyl groups"/>
    <property type="evidence" value="ECO:0007669"/>
    <property type="project" value="InterPro"/>
</dbReference>
<dbReference type="EMBL" id="CP002581">
    <property type="protein sequence ID" value="AJK49346.1"/>
    <property type="molecule type" value="Genomic_DNA"/>
</dbReference>
<dbReference type="RefSeq" id="WP_042627813.1">
    <property type="nucleotide sequence ID" value="NZ_CP002581.1"/>
</dbReference>
<dbReference type="Proteomes" id="UP000031838">
    <property type="component" value="Chromosome 2"/>
</dbReference>
<reference evidence="3" key="1">
    <citation type="submission" date="2011-03" db="EMBL/GenBank/DDBJ databases">
        <authorList>
            <person name="Voget S."/>
            <person name="Streit W.R."/>
            <person name="Jaeger K.E."/>
            <person name="Daniel R."/>
        </authorList>
    </citation>
    <scope>NUCLEOTIDE SEQUENCE [LARGE SCALE GENOMIC DNA]</scope>
    <source>
        <strain evidence="3">PG1</strain>
    </source>
</reference>
<organism evidence="2 3">
    <name type="scientific">Burkholderia plantarii</name>
    <dbReference type="NCBI Taxonomy" id="41899"/>
    <lineage>
        <taxon>Bacteria</taxon>
        <taxon>Pseudomonadati</taxon>
        <taxon>Pseudomonadota</taxon>
        <taxon>Betaproteobacteria</taxon>
        <taxon>Burkholderiales</taxon>
        <taxon>Burkholderiaceae</taxon>
        <taxon>Burkholderia</taxon>
    </lineage>
</organism>
<dbReference type="CDD" id="cd04301">
    <property type="entry name" value="NAT_SF"/>
    <property type="match status" value="1"/>
</dbReference>
<dbReference type="PANTHER" id="PTHR43617">
    <property type="entry name" value="L-AMINO ACID N-ACETYLTRANSFERASE"/>
    <property type="match status" value="1"/>
</dbReference>
<dbReference type="AlphaFoldDB" id="A0A0B6SAU8"/>
<proteinExistence type="predicted"/>
<dbReference type="Gene3D" id="3.40.630.30">
    <property type="match status" value="1"/>
</dbReference>
<keyword evidence="2" id="KW-0808">Transferase</keyword>
<dbReference type="InterPro" id="IPR000182">
    <property type="entry name" value="GNAT_dom"/>
</dbReference>
<evidence type="ECO:0000313" key="3">
    <source>
        <dbReference type="Proteomes" id="UP000031838"/>
    </source>
</evidence>
<reference evidence="2 3" key="2">
    <citation type="journal article" date="2016" name="Appl. Microbiol. Biotechnol.">
        <title>Mutations improving production and secretion of extracellular lipase by Burkholderia glumae PG1.</title>
        <authorList>
            <person name="Knapp A."/>
            <person name="Voget S."/>
            <person name="Gao R."/>
            <person name="Zaburannyi N."/>
            <person name="Krysciak D."/>
            <person name="Breuer M."/>
            <person name="Hauer B."/>
            <person name="Streit W.R."/>
            <person name="Muller R."/>
            <person name="Daniel R."/>
            <person name="Jaeger K.E."/>
        </authorList>
    </citation>
    <scope>NUCLEOTIDE SEQUENCE [LARGE SCALE GENOMIC DNA]</scope>
    <source>
        <strain evidence="2 3">PG1</strain>
    </source>
</reference>
<dbReference type="PANTHER" id="PTHR43617:SF30">
    <property type="entry name" value="HISTONE ACETYLTRANSFERASE"/>
    <property type="match status" value="1"/>
</dbReference>
<sequence length="201" mass="22512">MTVDLISAPNLLAASDCANADLTLRAATDADLAFLCEVFVSTRREEFMRTGWGPERVDAFLREQFGLQHKYYQEHYRQGCFDVVSLAGQPVGRLYHAWRPRQLGDEVRVIDISLLAEWRGRGIGTRLMHAVIAEAVLQGLPVSLNVEADNPVQRLYKRLGFVKTGSGGVYETMRRDADRFDLPATPLAGLRRDPVVPTEPL</sequence>
<dbReference type="Pfam" id="PF00583">
    <property type="entry name" value="Acetyltransf_1"/>
    <property type="match status" value="1"/>
</dbReference>